<protein>
    <submittedName>
        <fullName evidence="1">Uncharacterized protein</fullName>
    </submittedName>
</protein>
<organism evidence="1 2">
    <name type="scientific">Rangifer tarandus platyrhynchus</name>
    <name type="common">Svalbard reindeer</name>
    <dbReference type="NCBI Taxonomy" id="3082113"/>
    <lineage>
        <taxon>Eukaryota</taxon>
        <taxon>Metazoa</taxon>
        <taxon>Chordata</taxon>
        <taxon>Craniata</taxon>
        <taxon>Vertebrata</taxon>
        <taxon>Euteleostomi</taxon>
        <taxon>Mammalia</taxon>
        <taxon>Eutheria</taxon>
        <taxon>Laurasiatheria</taxon>
        <taxon>Artiodactyla</taxon>
        <taxon>Ruminantia</taxon>
        <taxon>Pecora</taxon>
        <taxon>Cervidae</taxon>
        <taxon>Odocoileinae</taxon>
        <taxon>Rangifer</taxon>
    </lineage>
</organism>
<proteinExistence type="predicted"/>
<evidence type="ECO:0000313" key="2">
    <source>
        <dbReference type="Proteomes" id="UP001162501"/>
    </source>
</evidence>
<reference evidence="1" key="1">
    <citation type="submission" date="2023-05" db="EMBL/GenBank/DDBJ databases">
        <authorList>
            <consortium name="ELIXIR-Norway"/>
        </authorList>
    </citation>
    <scope>NUCLEOTIDE SEQUENCE</scope>
</reference>
<dbReference type="EMBL" id="OX596089">
    <property type="protein sequence ID" value="CAI9711027.1"/>
    <property type="molecule type" value="Genomic_DNA"/>
</dbReference>
<evidence type="ECO:0000313" key="1">
    <source>
        <dbReference type="EMBL" id="CAI9711027.1"/>
    </source>
</evidence>
<accession>A0ACB0FDZ9</accession>
<gene>
    <name evidence="1" type="ORF">MRATA1EN3_LOCUS22240</name>
</gene>
<name>A0ACB0FDZ9_RANTA</name>
<dbReference type="Proteomes" id="UP001162501">
    <property type="component" value="Chromosome 5"/>
</dbReference>
<sequence>MFLNTDQRKTLDRLTLAEVGKADPREENRASGGPPGSSCRLFKTSSRWDSVRPPPSYVTSLSKSQLQDLPSHRPRPHPPTRAPRQPGIENPERKQRRPPSCRRSGAGAALSITAPPAADPASEGQPASEKPPSGGRGHTRHISEPSRPRSRAHGCHRSGQ</sequence>